<gene>
    <name evidence="1" type="ordered locus">EFER_2709</name>
</gene>
<sequence length="83" mass="9381">MGGEYWLPPDYSAELRVPAAPRQAGGVMATPLIRVMNGHIYRVSNRRKRKPELKPSEIPTLLGYTASLVDKKWLRLAARRNHG</sequence>
<name>B7LND1_ESCF3</name>
<dbReference type="KEGG" id="efe:EFER_2709"/>
<organism evidence="1 2">
    <name type="scientific">Escherichia fergusonii (strain ATCC 35469 / DSM 13698 / CCUG 18766 / IAM 14443 / JCM 21226 / LMG 7866 / NBRC 102419 / NCTC 12128 / CDC 0568-73)</name>
    <dbReference type="NCBI Taxonomy" id="585054"/>
    <lineage>
        <taxon>Bacteria</taxon>
        <taxon>Pseudomonadati</taxon>
        <taxon>Pseudomonadota</taxon>
        <taxon>Gammaproteobacteria</taxon>
        <taxon>Enterobacterales</taxon>
        <taxon>Enterobacteriaceae</taxon>
        <taxon>Escherichia</taxon>
    </lineage>
</organism>
<dbReference type="AlphaFoldDB" id="B7LND1"/>
<accession>B7LND1</accession>
<reference evidence="2" key="1">
    <citation type="journal article" date="2009" name="PLoS Genet.">
        <title>Organised genome dynamics in the Escherichia coli species results in highly diverse adaptive paths.</title>
        <authorList>
            <person name="Touchon M."/>
            <person name="Hoede C."/>
            <person name="Tenaillon O."/>
            <person name="Barbe V."/>
            <person name="Baeriswyl S."/>
            <person name="Bidet P."/>
            <person name="Bingen E."/>
            <person name="Bonacorsi S."/>
            <person name="Bouchier C."/>
            <person name="Bouvet O."/>
            <person name="Calteau A."/>
            <person name="Chiapello H."/>
            <person name="Clermont O."/>
            <person name="Cruveiller S."/>
            <person name="Danchin A."/>
            <person name="Diard M."/>
            <person name="Dossat C."/>
            <person name="Karoui M.E."/>
            <person name="Frapy E."/>
            <person name="Garry L."/>
            <person name="Ghigo J.M."/>
            <person name="Gilles A.M."/>
            <person name="Johnson J."/>
            <person name="Le Bouguenec C."/>
            <person name="Lescat M."/>
            <person name="Mangenot S."/>
            <person name="Martinez-Jehanne V."/>
            <person name="Matic I."/>
            <person name="Nassif X."/>
            <person name="Oztas S."/>
            <person name="Petit M.A."/>
            <person name="Pichon C."/>
            <person name="Rouy Z."/>
            <person name="Ruf C.S."/>
            <person name="Schneider D."/>
            <person name="Tourret J."/>
            <person name="Vacherie B."/>
            <person name="Vallenet D."/>
            <person name="Medigue C."/>
            <person name="Rocha E.P.C."/>
            <person name="Denamur E."/>
        </authorList>
    </citation>
    <scope>NUCLEOTIDE SEQUENCE [LARGE SCALE GENOMIC DNA]</scope>
    <source>
        <strain evidence="2">ATCC 35469 / DSM 13698 / BCRC 15582 / CCUG 18766 / IAM 14443 / JCM 21226 / LMG 7866 / NBRC 102419 / NCTC 12128 / CDC 0568-73</strain>
    </source>
</reference>
<dbReference type="Proteomes" id="UP000000745">
    <property type="component" value="Chromosome"/>
</dbReference>
<keyword evidence="2" id="KW-1185">Reference proteome</keyword>
<dbReference type="EMBL" id="CU928158">
    <property type="protein sequence ID" value="CAQ90204.1"/>
    <property type="molecule type" value="Genomic_DNA"/>
</dbReference>
<evidence type="ECO:0000313" key="2">
    <source>
        <dbReference type="Proteomes" id="UP000000745"/>
    </source>
</evidence>
<evidence type="ECO:0000313" key="1">
    <source>
        <dbReference type="EMBL" id="CAQ90204.1"/>
    </source>
</evidence>
<proteinExistence type="predicted"/>
<protein>
    <submittedName>
        <fullName evidence="1">Protein NinE from phage origin</fullName>
    </submittedName>
</protein>
<dbReference type="NCBIfam" id="NF007245">
    <property type="entry name" value="PRK09689.1"/>
    <property type="match status" value="1"/>
</dbReference>
<dbReference type="HOGENOM" id="CLU_193659_0_0_6"/>